<accession>A0AAW1JVW2</accession>
<dbReference type="PANTHER" id="PTHR21192:SF2">
    <property type="entry name" value="NADH DEHYDROGENASE [UBIQUINONE] 1 ALPHA SUBCOMPLEX ASSEMBLY FACTOR 3"/>
    <property type="match status" value="1"/>
</dbReference>
<dbReference type="Pfam" id="PF04430">
    <property type="entry name" value="DUF498"/>
    <property type="match status" value="1"/>
</dbReference>
<dbReference type="Gene3D" id="3.40.1230.10">
    <property type="entry name" value="MTH938-like"/>
    <property type="match status" value="1"/>
</dbReference>
<dbReference type="Proteomes" id="UP001458880">
    <property type="component" value="Unassembled WGS sequence"/>
</dbReference>
<comment type="caution">
    <text evidence="1">The sequence shown here is derived from an EMBL/GenBank/DDBJ whole genome shotgun (WGS) entry which is preliminary data.</text>
</comment>
<organism evidence="1 2">
    <name type="scientific">Popillia japonica</name>
    <name type="common">Japanese beetle</name>
    <dbReference type="NCBI Taxonomy" id="7064"/>
    <lineage>
        <taxon>Eukaryota</taxon>
        <taxon>Metazoa</taxon>
        <taxon>Ecdysozoa</taxon>
        <taxon>Arthropoda</taxon>
        <taxon>Hexapoda</taxon>
        <taxon>Insecta</taxon>
        <taxon>Pterygota</taxon>
        <taxon>Neoptera</taxon>
        <taxon>Endopterygota</taxon>
        <taxon>Coleoptera</taxon>
        <taxon>Polyphaga</taxon>
        <taxon>Scarabaeiformia</taxon>
        <taxon>Scarabaeidae</taxon>
        <taxon>Rutelinae</taxon>
        <taxon>Popillia</taxon>
    </lineage>
</organism>
<dbReference type="PANTHER" id="PTHR21192">
    <property type="entry name" value="NUCLEAR PROTEIN E3-3"/>
    <property type="match status" value="1"/>
</dbReference>
<dbReference type="SUPFAM" id="SSF64076">
    <property type="entry name" value="MTH938-like"/>
    <property type="match status" value="1"/>
</dbReference>
<reference evidence="1 2" key="1">
    <citation type="journal article" date="2024" name="BMC Genomics">
        <title>De novo assembly and annotation of Popillia japonica's genome with initial clues to its potential as an invasive pest.</title>
        <authorList>
            <person name="Cucini C."/>
            <person name="Boschi S."/>
            <person name="Funari R."/>
            <person name="Cardaioli E."/>
            <person name="Iannotti N."/>
            <person name="Marturano G."/>
            <person name="Paoli F."/>
            <person name="Bruttini M."/>
            <person name="Carapelli A."/>
            <person name="Frati F."/>
            <person name="Nardi F."/>
        </authorList>
    </citation>
    <scope>NUCLEOTIDE SEQUENCE [LARGE SCALE GENOMIC DNA]</scope>
    <source>
        <strain evidence="1">DMR45628</strain>
    </source>
</reference>
<keyword evidence="2" id="KW-1185">Reference proteome</keyword>
<dbReference type="EMBL" id="JASPKY010000314">
    <property type="protein sequence ID" value="KAK9709210.1"/>
    <property type="molecule type" value="Genomic_DNA"/>
</dbReference>
<dbReference type="InterPro" id="IPR036748">
    <property type="entry name" value="MTH938-like_sf"/>
</dbReference>
<evidence type="ECO:0000313" key="2">
    <source>
        <dbReference type="Proteomes" id="UP001458880"/>
    </source>
</evidence>
<dbReference type="AlphaFoldDB" id="A0AAW1JVW2"/>
<sequence>MSYSIRTLLKSINKFNLLHLRPASVSAKLLSYDGEGKTTVNILNNEEGVNLMINGFSQTGFRLNNDMTVLGPMAIFPRSVLSWSVGKSDDIDEESLSLFTVLEPKIDILVVGVGDKMQDLTLHKKLFPFAQGRYVAAALIPPQPRLKSSPASILFIYVINRLTVFKGRHGF</sequence>
<proteinExistence type="predicted"/>
<dbReference type="GO" id="GO:0005743">
    <property type="term" value="C:mitochondrial inner membrane"/>
    <property type="evidence" value="ECO:0007669"/>
    <property type="project" value="TreeGrafter"/>
</dbReference>
<dbReference type="InterPro" id="IPR007523">
    <property type="entry name" value="NDUFAF3/AAMDC"/>
</dbReference>
<evidence type="ECO:0000313" key="1">
    <source>
        <dbReference type="EMBL" id="KAK9709210.1"/>
    </source>
</evidence>
<dbReference type="GO" id="GO:0032981">
    <property type="term" value="P:mitochondrial respiratory chain complex I assembly"/>
    <property type="evidence" value="ECO:0007669"/>
    <property type="project" value="TreeGrafter"/>
</dbReference>
<protein>
    <recommendedName>
        <fullName evidence="3">NADH dehydrogenase [ubiquinone] 1 alpha subcomplex assembly factor 3</fullName>
    </recommendedName>
</protein>
<gene>
    <name evidence="1" type="ORF">QE152_g26739</name>
</gene>
<name>A0AAW1JVW2_POPJA</name>
<evidence type="ECO:0008006" key="3">
    <source>
        <dbReference type="Google" id="ProtNLM"/>
    </source>
</evidence>